<dbReference type="Pfam" id="PF07238">
    <property type="entry name" value="PilZ"/>
    <property type="match status" value="1"/>
</dbReference>
<gene>
    <name evidence="2" type="ORF">H8S54_16525</name>
</gene>
<feature type="domain" description="PilZ" evidence="1">
    <location>
        <begin position="105"/>
        <end position="219"/>
    </location>
</feature>
<dbReference type="Gene3D" id="2.40.10.220">
    <property type="entry name" value="predicted glycosyltransferase like domains"/>
    <property type="match status" value="1"/>
</dbReference>
<dbReference type="RefSeq" id="WP_117849795.1">
    <property type="nucleotide sequence ID" value="NZ_JACOOT010000039.1"/>
</dbReference>
<evidence type="ECO:0000313" key="3">
    <source>
        <dbReference type="Proteomes" id="UP000652847"/>
    </source>
</evidence>
<organism evidence="2 3">
    <name type="scientific">Blautia segnis</name>
    <dbReference type="NCBI Taxonomy" id="2763030"/>
    <lineage>
        <taxon>Bacteria</taxon>
        <taxon>Bacillati</taxon>
        <taxon>Bacillota</taxon>
        <taxon>Clostridia</taxon>
        <taxon>Lachnospirales</taxon>
        <taxon>Lachnospiraceae</taxon>
        <taxon>Blautia</taxon>
    </lineage>
</organism>
<dbReference type="InterPro" id="IPR009875">
    <property type="entry name" value="PilZ_domain"/>
</dbReference>
<reference evidence="2 3" key="1">
    <citation type="submission" date="2020-08" db="EMBL/GenBank/DDBJ databases">
        <title>Genome public.</title>
        <authorList>
            <person name="Liu C."/>
            <person name="Sun Q."/>
        </authorList>
    </citation>
    <scope>NUCLEOTIDE SEQUENCE [LARGE SCALE GENOMIC DNA]</scope>
    <source>
        <strain evidence="2 3">BX17</strain>
    </source>
</reference>
<name>A0A8I0AGF4_9FIRM</name>
<dbReference type="EMBL" id="JACOOT010000039">
    <property type="protein sequence ID" value="MBC5652663.1"/>
    <property type="molecule type" value="Genomic_DNA"/>
</dbReference>
<dbReference type="AlphaFoldDB" id="A0A8I0AGF4"/>
<evidence type="ECO:0000313" key="2">
    <source>
        <dbReference type="EMBL" id="MBC5652663.1"/>
    </source>
</evidence>
<evidence type="ECO:0000259" key="1">
    <source>
        <dbReference type="Pfam" id="PF07238"/>
    </source>
</evidence>
<protein>
    <submittedName>
        <fullName evidence="2">PilZ domain-containing protein</fullName>
    </submittedName>
</protein>
<dbReference type="Proteomes" id="UP000652847">
    <property type="component" value="Unassembled WGS sequence"/>
</dbReference>
<sequence>MAGVLKINPGTKLRMAFDVPIGQEPKFNMICTFNKSLDESAFLVSIPMVGGKALEPDENQKLLFEYGDGEEAGIIAGYVDDTVKVGIRRFWKVRRVTEHRQFIKRVDVRMKVALPVKYMQDTWALNSDGEIDQELGETMDISNGGLAIYMNRWFDVGETCIFTLPRIGTAAAGVPEHEVAGVICWMREVPKGGSFRYVAGIQLRFADPEEKAAMQNYVAYVKKRYRL</sequence>
<accession>A0A8I0AGF4</accession>
<dbReference type="GO" id="GO:0035438">
    <property type="term" value="F:cyclic-di-GMP binding"/>
    <property type="evidence" value="ECO:0007669"/>
    <property type="project" value="InterPro"/>
</dbReference>
<keyword evidence="3" id="KW-1185">Reference proteome</keyword>
<proteinExistence type="predicted"/>
<comment type="caution">
    <text evidence="2">The sequence shown here is derived from an EMBL/GenBank/DDBJ whole genome shotgun (WGS) entry which is preliminary data.</text>
</comment>